<proteinExistence type="predicted"/>
<dbReference type="AlphaFoldDB" id="A0A392TQB4"/>
<sequence>EGNGRWLRVGKRETEGRWQRVGKGRLQRVEKRAAEVRGKWAG</sequence>
<organism evidence="1 2">
    <name type="scientific">Trifolium medium</name>
    <dbReference type="NCBI Taxonomy" id="97028"/>
    <lineage>
        <taxon>Eukaryota</taxon>
        <taxon>Viridiplantae</taxon>
        <taxon>Streptophyta</taxon>
        <taxon>Embryophyta</taxon>
        <taxon>Tracheophyta</taxon>
        <taxon>Spermatophyta</taxon>
        <taxon>Magnoliopsida</taxon>
        <taxon>eudicotyledons</taxon>
        <taxon>Gunneridae</taxon>
        <taxon>Pentapetalae</taxon>
        <taxon>rosids</taxon>
        <taxon>fabids</taxon>
        <taxon>Fabales</taxon>
        <taxon>Fabaceae</taxon>
        <taxon>Papilionoideae</taxon>
        <taxon>50 kb inversion clade</taxon>
        <taxon>NPAAA clade</taxon>
        <taxon>Hologalegina</taxon>
        <taxon>IRL clade</taxon>
        <taxon>Trifolieae</taxon>
        <taxon>Trifolium</taxon>
    </lineage>
</organism>
<evidence type="ECO:0000313" key="1">
    <source>
        <dbReference type="EMBL" id="MCI62370.1"/>
    </source>
</evidence>
<reference evidence="1 2" key="1">
    <citation type="journal article" date="2018" name="Front. Plant Sci.">
        <title>Red Clover (Trifolium pratense) and Zigzag Clover (T. medium) - A Picture of Genomic Similarities and Differences.</title>
        <authorList>
            <person name="Dluhosova J."/>
            <person name="Istvanek J."/>
            <person name="Nedelnik J."/>
            <person name="Repkova J."/>
        </authorList>
    </citation>
    <scope>NUCLEOTIDE SEQUENCE [LARGE SCALE GENOMIC DNA]</scope>
    <source>
        <strain evidence="2">cv. 10/8</strain>
        <tissue evidence="1">Leaf</tissue>
    </source>
</reference>
<protein>
    <submittedName>
        <fullName evidence="1">Uncharacterized protein</fullName>
    </submittedName>
</protein>
<keyword evidence="2" id="KW-1185">Reference proteome</keyword>
<evidence type="ECO:0000313" key="2">
    <source>
        <dbReference type="Proteomes" id="UP000265520"/>
    </source>
</evidence>
<feature type="non-terminal residue" evidence="1">
    <location>
        <position position="1"/>
    </location>
</feature>
<dbReference type="EMBL" id="LXQA010617698">
    <property type="protein sequence ID" value="MCI62370.1"/>
    <property type="molecule type" value="Genomic_DNA"/>
</dbReference>
<dbReference type="Proteomes" id="UP000265520">
    <property type="component" value="Unassembled WGS sequence"/>
</dbReference>
<accession>A0A392TQB4</accession>
<comment type="caution">
    <text evidence="1">The sequence shown here is derived from an EMBL/GenBank/DDBJ whole genome shotgun (WGS) entry which is preliminary data.</text>
</comment>
<name>A0A392TQB4_9FABA</name>